<keyword evidence="2" id="KW-0732">Signal</keyword>
<evidence type="ECO:0000313" key="3">
    <source>
        <dbReference type="EMBL" id="KAA0151209.1"/>
    </source>
</evidence>
<protein>
    <submittedName>
        <fullName evidence="3">Uncharacterized protein</fullName>
    </submittedName>
</protein>
<sequence>MRAPAAWAALPAAVLLLPLLVSTLGASSSYRPRCSDLDGPLGGDCSSCVSASSGGEKDAKCVWAHGGKPAVALLPVPPDVALPSGCCVAKDDEAMLSVCVKQLSAAWGTLEFSKAASACPKEPEEPASEDGDAAATTGVPADGEEQAAPPLTGHSDPRAAELEELLHRLGSIEHSLERAVRQARSHPNSMAHARAACANAELLQSAAFTAAAAVTEHVFGGSPFHSRAPPPGGPPGVTVPYDALPRPPVAGQPQFAAWAQQQLVNQLTAARAQRALRRAQMALEPQRLPVDSRGYWRDPNPSDPVAAAGGDVAGQESRAVRRARTLLRHAAEAAPPRVSLEAALERGMLLAPETLADDAAVALATPFATWQQAFAWATASLTSLTLPGAASDAAAADALLYHFPRLCAVATTCAEAPGKPFNMTVVGPSSGEALGWLECPFCPAEPLSVLFDGPRMAMDLPEDAAIGQAAYKHDGIEEVLERLGGFCRAVLPLKAKVLADNADALARALAATEQSLHDRTVASAVTAAVVTAADAASTLPQVAKPSPQPSG</sequence>
<evidence type="ECO:0000313" key="4">
    <source>
        <dbReference type="Proteomes" id="UP000323011"/>
    </source>
</evidence>
<comment type="caution">
    <text evidence="3">The sequence shown here is derived from an EMBL/GenBank/DDBJ whole genome shotgun (WGS) entry which is preliminary data.</text>
</comment>
<keyword evidence="4" id="KW-1185">Reference proteome</keyword>
<feature type="chain" id="PRO_5022752717" evidence="2">
    <location>
        <begin position="26"/>
        <end position="551"/>
    </location>
</feature>
<feature type="region of interest" description="Disordered" evidence="1">
    <location>
        <begin position="118"/>
        <end position="156"/>
    </location>
</feature>
<dbReference type="Proteomes" id="UP000323011">
    <property type="component" value="Unassembled WGS sequence"/>
</dbReference>
<accession>A0A5A8CER9</accession>
<feature type="compositionally biased region" description="Low complexity" evidence="1">
    <location>
        <begin position="305"/>
        <end position="314"/>
    </location>
</feature>
<dbReference type="AlphaFoldDB" id="A0A5A8CER9"/>
<dbReference type="EMBL" id="VLTN01000028">
    <property type="protein sequence ID" value="KAA0151209.1"/>
    <property type="molecule type" value="Genomic_DNA"/>
</dbReference>
<feature type="signal peptide" evidence="2">
    <location>
        <begin position="1"/>
        <end position="25"/>
    </location>
</feature>
<name>A0A5A8CER9_CAFRO</name>
<proteinExistence type="predicted"/>
<evidence type="ECO:0000256" key="2">
    <source>
        <dbReference type="SAM" id="SignalP"/>
    </source>
</evidence>
<evidence type="ECO:0000256" key="1">
    <source>
        <dbReference type="SAM" id="MobiDB-lite"/>
    </source>
</evidence>
<feature type="region of interest" description="Disordered" evidence="1">
    <location>
        <begin position="291"/>
        <end position="315"/>
    </location>
</feature>
<reference evidence="3 4" key="1">
    <citation type="submission" date="2019-07" db="EMBL/GenBank/DDBJ databases">
        <title>Genomes of Cafeteria roenbergensis.</title>
        <authorList>
            <person name="Fischer M.G."/>
            <person name="Hackl T."/>
            <person name="Roman M."/>
        </authorList>
    </citation>
    <scope>NUCLEOTIDE SEQUENCE [LARGE SCALE GENOMIC DNA]</scope>
    <source>
        <strain evidence="3 4">BVI</strain>
    </source>
</reference>
<gene>
    <name evidence="3" type="ORF">FNF29_04685</name>
</gene>
<organism evidence="3 4">
    <name type="scientific">Cafeteria roenbergensis</name>
    <name type="common">Marine flagellate</name>
    <dbReference type="NCBI Taxonomy" id="33653"/>
    <lineage>
        <taxon>Eukaryota</taxon>
        <taxon>Sar</taxon>
        <taxon>Stramenopiles</taxon>
        <taxon>Bigyra</taxon>
        <taxon>Opalozoa</taxon>
        <taxon>Bicosoecida</taxon>
        <taxon>Cafeteriaceae</taxon>
        <taxon>Cafeteria</taxon>
    </lineage>
</organism>